<keyword evidence="3" id="KW-1185">Reference proteome</keyword>
<reference evidence="2 3" key="1">
    <citation type="submission" date="2024-05" db="EMBL/GenBank/DDBJ databases">
        <title>A high-quality chromosomal-level genome assembly of Topmouth culter (Culter alburnus).</title>
        <authorList>
            <person name="Zhao H."/>
        </authorList>
    </citation>
    <scope>NUCLEOTIDE SEQUENCE [LARGE SCALE GENOMIC DNA]</scope>
    <source>
        <strain evidence="2">CATC2023</strain>
        <tissue evidence="2">Muscle</tissue>
    </source>
</reference>
<evidence type="ECO:0000313" key="3">
    <source>
        <dbReference type="Proteomes" id="UP001479290"/>
    </source>
</evidence>
<feature type="non-terminal residue" evidence="2">
    <location>
        <position position="1"/>
    </location>
</feature>
<organism evidence="2 3">
    <name type="scientific">Culter alburnus</name>
    <name type="common">Topmouth culter</name>
    <dbReference type="NCBI Taxonomy" id="194366"/>
    <lineage>
        <taxon>Eukaryota</taxon>
        <taxon>Metazoa</taxon>
        <taxon>Chordata</taxon>
        <taxon>Craniata</taxon>
        <taxon>Vertebrata</taxon>
        <taxon>Euteleostomi</taxon>
        <taxon>Actinopterygii</taxon>
        <taxon>Neopterygii</taxon>
        <taxon>Teleostei</taxon>
        <taxon>Ostariophysi</taxon>
        <taxon>Cypriniformes</taxon>
        <taxon>Xenocyprididae</taxon>
        <taxon>Xenocypridinae</taxon>
        <taxon>Culter</taxon>
    </lineage>
</organism>
<proteinExistence type="predicted"/>
<dbReference type="Proteomes" id="UP001479290">
    <property type="component" value="Unassembled WGS sequence"/>
</dbReference>
<name>A0AAW2B5G7_CULAL</name>
<sequence>GAQTNHTPHPWLPAPAHEKARHPKVDPPPDTPFHKPAPYSLRVMKSGGFGTRLHWVSKPPEQEKEGGRRFRSLRVLFQNDGTPQNRIMAL</sequence>
<feature type="region of interest" description="Disordered" evidence="1">
    <location>
        <begin position="1"/>
        <end position="36"/>
    </location>
</feature>
<dbReference type="AlphaFoldDB" id="A0AAW2B5G7"/>
<gene>
    <name evidence="2" type="ORF">ABG768_013054</name>
</gene>
<dbReference type="EMBL" id="JAWDJR010000002">
    <property type="protein sequence ID" value="KAK9979635.1"/>
    <property type="molecule type" value="Genomic_DNA"/>
</dbReference>
<evidence type="ECO:0000256" key="1">
    <source>
        <dbReference type="SAM" id="MobiDB-lite"/>
    </source>
</evidence>
<evidence type="ECO:0000313" key="2">
    <source>
        <dbReference type="EMBL" id="KAK9979635.1"/>
    </source>
</evidence>
<protein>
    <submittedName>
        <fullName evidence="2">Uncharacterized protein</fullName>
    </submittedName>
</protein>
<comment type="caution">
    <text evidence="2">The sequence shown here is derived from an EMBL/GenBank/DDBJ whole genome shotgun (WGS) entry which is preliminary data.</text>
</comment>
<accession>A0AAW2B5G7</accession>